<dbReference type="InterPro" id="IPR029045">
    <property type="entry name" value="ClpP/crotonase-like_dom_sf"/>
</dbReference>
<gene>
    <name evidence="8" type="primary">HMGCL</name>
    <name evidence="8" type="ORF">LCER1_G001582</name>
</gene>
<dbReference type="InterPro" id="IPR013785">
    <property type="entry name" value="Aldolase_TIM"/>
</dbReference>
<keyword evidence="5 8" id="KW-0456">Lyase</keyword>
<dbReference type="AlphaFoldDB" id="A0A7D8V026"/>
<dbReference type="NCBIfam" id="NF004283">
    <property type="entry name" value="PRK05692.1"/>
    <property type="match status" value="1"/>
</dbReference>
<dbReference type="Pfam" id="PF00682">
    <property type="entry name" value="HMGL-like"/>
    <property type="match status" value="1"/>
</dbReference>
<dbReference type="Gene3D" id="3.90.226.10">
    <property type="entry name" value="2-enoyl-CoA Hydratase, Chain A, domain 1"/>
    <property type="match status" value="1"/>
</dbReference>
<dbReference type="Proteomes" id="UP000481288">
    <property type="component" value="Unassembled WGS sequence"/>
</dbReference>
<sequence>MSPLGVKIVEVGPRDGLQNIKNIVPTNTKLELIRRLAKTGLSVIESTSFVSPKWIPQLADGPQVLTGLQSMISTSNTIQFPVLVPNEKGLELACHNGAKEIAVFVSASEGFSRKNINCSIEESLVRVRAVATKAKVLDVKTRGIFAILNFNTSYVSCIFADPYDGPTKPSQVIKVTQALLHAGCYEVSLGDTTGVGTVADVELLLKEMLKVIPADKLAGHFHDTYGQAIANVIKSYDMGLRTFDSSVAGLGGCPFAKGAKGNLATEDLLYTMEKLGIQTGVNLGQMVAIGSWISQELGIPNSSRAGAALAVHLLDSRDSETRKDSKRDWKMSESSPGYSVYQSGANVKILLTNEKNGNALTSSMVEALTRLFKHFSTDDNVFRIILTGKGKYFCTGMDLKSGGTPEEQFSGLRGLFYTIDICPKTTIAAINGPCLGGGVGLAFVCDIRLATLGATFKLSEGRLGLSPATISKYIVREWGFSFARSAILTARDVSPSELESLKIVQKVAASQDDLEIKLDNLLDEMRFIASGASSLSKSLLRAAWTDAGGEVQAKTIERVFKDMMAQGSESSFARKEFRRGFKGVDWEALSKQPLSKL</sequence>
<dbReference type="InterPro" id="IPR001753">
    <property type="entry name" value="Enoyl-CoA_hydra/iso"/>
</dbReference>
<evidence type="ECO:0000256" key="2">
    <source>
        <dbReference type="ARBA" id="ARBA00009405"/>
    </source>
</evidence>
<dbReference type="PANTHER" id="PTHR42738">
    <property type="entry name" value="HYDROXYMETHYLGLUTARYL-COA LYASE"/>
    <property type="match status" value="1"/>
</dbReference>
<dbReference type="PANTHER" id="PTHR42738:SF17">
    <property type="entry name" value="HYDROXYMETHYLGLUTARYL-COA LYASE"/>
    <property type="match status" value="1"/>
</dbReference>
<dbReference type="Gene3D" id="3.20.20.70">
    <property type="entry name" value="Aldolase class I"/>
    <property type="match status" value="1"/>
</dbReference>
<comment type="caution">
    <text evidence="8">The sequence shown here is derived from an EMBL/GenBank/DDBJ whole genome shotgun (WGS) entry which is preliminary data.</text>
</comment>
<comment type="similarity">
    <text evidence="2">Belongs to the HMG-CoA lyase family.</text>
</comment>
<protein>
    <recommendedName>
        <fullName evidence="3">hydroxymethylglutaryl-CoA lyase</fullName>
        <ecNumber evidence="3">4.1.3.4</ecNumber>
    </recommendedName>
</protein>
<organism evidence="8 9">
    <name type="scientific">Lachnellula cervina</name>
    <dbReference type="NCBI Taxonomy" id="1316786"/>
    <lineage>
        <taxon>Eukaryota</taxon>
        <taxon>Fungi</taxon>
        <taxon>Dikarya</taxon>
        <taxon>Ascomycota</taxon>
        <taxon>Pezizomycotina</taxon>
        <taxon>Leotiomycetes</taxon>
        <taxon>Helotiales</taxon>
        <taxon>Lachnaceae</taxon>
        <taxon>Lachnellula</taxon>
    </lineage>
</organism>
<keyword evidence="9" id="KW-1185">Reference proteome</keyword>
<dbReference type="GO" id="GO:0046872">
    <property type="term" value="F:metal ion binding"/>
    <property type="evidence" value="ECO:0007669"/>
    <property type="project" value="UniProtKB-KW"/>
</dbReference>
<dbReference type="PROSITE" id="PS50991">
    <property type="entry name" value="PYR_CT"/>
    <property type="match status" value="1"/>
</dbReference>
<dbReference type="CDD" id="cd06558">
    <property type="entry name" value="crotonase-like"/>
    <property type="match status" value="1"/>
</dbReference>
<dbReference type="GO" id="GO:0006552">
    <property type="term" value="P:L-leucine catabolic process"/>
    <property type="evidence" value="ECO:0007669"/>
    <property type="project" value="TreeGrafter"/>
</dbReference>
<dbReference type="SUPFAM" id="SSF52096">
    <property type="entry name" value="ClpP/crotonase"/>
    <property type="match status" value="1"/>
</dbReference>
<evidence type="ECO:0000313" key="8">
    <source>
        <dbReference type="EMBL" id="TVY56285.1"/>
    </source>
</evidence>
<accession>A0A7D8V026</accession>
<dbReference type="CDD" id="cd07938">
    <property type="entry name" value="DRE_TIM_HMGL"/>
    <property type="match status" value="1"/>
</dbReference>
<dbReference type="InterPro" id="IPR000891">
    <property type="entry name" value="PYR_CT"/>
</dbReference>
<dbReference type="Pfam" id="PF00378">
    <property type="entry name" value="ECH_1"/>
    <property type="match status" value="1"/>
</dbReference>
<evidence type="ECO:0000313" key="9">
    <source>
        <dbReference type="Proteomes" id="UP000481288"/>
    </source>
</evidence>
<dbReference type="GO" id="GO:0046951">
    <property type="term" value="P:ketone body biosynthetic process"/>
    <property type="evidence" value="ECO:0007669"/>
    <property type="project" value="TreeGrafter"/>
</dbReference>
<evidence type="ECO:0000259" key="7">
    <source>
        <dbReference type="PROSITE" id="PS50991"/>
    </source>
</evidence>
<reference evidence="8 9" key="1">
    <citation type="submission" date="2018-05" db="EMBL/GenBank/DDBJ databases">
        <title>Whole genome sequencing for identification of molecular markers to develop diagnostic detection tools for the regulated plant pathogen Lachnellula willkommii.</title>
        <authorList>
            <person name="Giroux E."/>
            <person name="Bilodeau G."/>
        </authorList>
    </citation>
    <scope>NUCLEOTIDE SEQUENCE [LARGE SCALE GENOMIC DNA]</scope>
    <source>
        <strain evidence="8 9">CBS 625.97</strain>
    </source>
</reference>
<evidence type="ECO:0000256" key="3">
    <source>
        <dbReference type="ARBA" id="ARBA00012910"/>
    </source>
</evidence>
<keyword evidence="4" id="KW-0479">Metal-binding</keyword>
<dbReference type="GO" id="GO:0004419">
    <property type="term" value="F:hydroxymethylglutaryl-CoA lyase activity"/>
    <property type="evidence" value="ECO:0007669"/>
    <property type="project" value="UniProtKB-EC"/>
</dbReference>
<dbReference type="EC" id="4.1.3.4" evidence="3"/>
<dbReference type="EMBL" id="QGMG01000173">
    <property type="protein sequence ID" value="TVY56285.1"/>
    <property type="molecule type" value="Genomic_DNA"/>
</dbReference>
<dbReference type="FunFam" id="3.20.20.70:FF:000201">
    <property type="entry name" value="Hydroxymethylglutaryl-CoA lyase"/>
    <property type="match status" value="1"/>
</dbReference>
<comment type="pathway">
    <text evidence="1">Metabolic intermediate metabolism; (S)-3-hydroxy-3-methylglutaryl-CoA degradation; acetoacetate from (S)-3-hydroxy-3-methylglutaryl-CoA: step 1/1.</text>
</comment>
<proteinExistence type="inferred from homology"/>
<evidence type="ECO:0000256" key="5">
    <source>
        <dbReference type="ARBA" id="ARBA00023239"/>
    </source>
</evidence>
<dbReference type="OrthoDB" id="10253869at2759"/>
<dbReference type="InterPro" id="IPR043594">
    <property type="entry name" value="HMGL"/>
</dbReference>
<dbReference type="UniPathway" id="UPA00896">
    <property type="reaction ID" value="UER00863"/>
</dbReference>
<comment type="catalytic activity">
    <reaction evidence="6">
        <text>(3S)-3-hydroxy-3-methylglutaryl-CoA = acetoacetate + acetyl-CoA</text>
        <dbReference type="Rhea" id="RHEA:24404"/>
        <dbReference type="ChEBI" id="CHEBI:13705"/>
        <dbReference type="ChEBI" id="CHEBI:43074"/>
        <dbReference type="ChEBI" id="CHEBI:57288"/>
        <dbReference type="EC" id="4.1.3.4"/>
    </reaction>
</comment>
<name>A0A7D8V026_9HELO</name>
<evidence type="ECO:0000256" key="4">
    <source>
        <dbReference type="ARBA" id="ARBA00022723"/>
    </source>
</evidence>
<dbReference type="SUPFAM" id="SSF51569">
    <property type="entry name" value="Aldolase"/>
    <property type="match status" value="1"/>
</dbReference>
<evidence type="ECO:0000256" key="1">
    <source>
        <dbReference type="ARBA" id="ARBA00005143"/>
    </source>
</evidence>
<evidence type="ECO:0000256" key="6">
    <source>
        <dbReference type="ARBA" id="ARBA00049877"/>
    </source>
</evidence>
<feature type="domain" description="Pyruvate carboxyltransferase" evidence="7">
    <location>
        <begin position="6"/>
        <end position="287"/>
    </location>
</feature>